<evidence type="ECO:0000256" key="4">
    <source>
        <dbReference type="ARBA" id="ARBA00022692"/>
    </source>
</evidence>
<keyword evidence="7" id="KW-0813">Transport</keyword>
<accession>A0A975YKE4</accession>
<dbReference type="AlphaFoldDB" id="A0A975YKE4"/>
<reference evidence="10" key="1">
    <citation type="submission" date="2021-06" db="EMBL/GenBank/DDBJ databases">
        <title>Elioraea tepida, sp. nov., a moderately thermophilic aerobic anoxygenic phototrophic bacterium isolated from an alkaline siliceous hot spring mat community in Yellowstone National Park, WY, USA.</title>
        <authorList>
            <person name="Saini M.K."/>
            <person name="Yoshida S."/>
            <person name="Sebastian A."/>
            <person name="Hirose S."/>
            <person name="Hara E."/>
            <person name="Tamaki H."/>
            <person name="Soulier N.T."/>
            <person name="Albert I."/>
            <person name="Hanada S."/>
            <person name="Bryant D.A."/>
            <person name="Tank M."/>
        </authorList>
    </citation>
    <scope>NUCLEOTIDE SEQUENCE</scope>
    <source>
        <strain evidence="10">MS-P2</strain>
    </source>
</reference>
<proteinExistence type="inferred from homology"/>
<dbReference type="EMBL" id="CP076448">
    <property type="protein sequence ID" value="QXM25448.1"/>
    <property type="molecule type" value="Genomic_DNA"/>
</dbReference>
<name>A0A975YKE4_9PROT</name>
<protein>
    <submittedName>
        <fullName evidence="10">ExbD/TolR family protein</fullName>
    </submittedName>
</protein>
<evidence type="ECO:0000256" key="6">
    <source>
        <dbReference type="ARBA" id="ARBA00023136"/>
    </source>
</evidence>
<dbReference type="PANTHER" id="PTHR30558">
    <property type="entry name" value="EXBD MEMBRANE COMPONENT OF PMF-DRIVEN MACROMOLECULE IMPORT SYSTEM"/>
    <property type="match status" value="1"/>
</dbReference>
<evidence type="ECO:0000256" key="8">
    <source>
        <dbReference type="SAM" id="MobiDB-lite"/>
    </source>
</evidence>
<keyword evidence="5 9" id="KW-1133">Transmembrane helix</keyword>
<keyword evidence="7" id="KW-0653">Protein transport</keyword>
<evidence type="ECO:0000256" key="1">
    <source>
        <dbReference type="ARBA" id="ARBA00004162"/>
    </source>
</evidence>
<evidence type="ECO:0000256" key="5">
    <source>
        <dbReference type="ARBA" id="ARBA00022989"/>
    </source>
</evidence>
<keyword evidence="3" id="KW-1003">Cell membrane</keyword>
<comment type="subcellular location">
    <subcellularLocation>
        <location evidence="1">Cell membrane</location>
        <topology evidence="1">Single-pass membrane protein</topology>
    </subcellularLocation>
    <subcellularLocation>
        <location evidence="7">Cell membrane</location>
        <topology evidence="7">Single-pass type II membrane protein</topology>
    </subcellularLocation>
</comment>
<feature type="region of interest" description="Disordered" evidence="8">
    <location>
        <begin position="144"/>
        <end position="164"/>
    </location>
</feature>
<keyword evidence="4 7" id="KW-0812">Transmembrane</keyword>
<keyword evidence="11" id="KW-1185">Reference proteome</keyword>
<organism evidence="10 11">
    <name type="scientific">Elioraea tepida</name>
    <dbReference type="NCBI Taxonomy" id="2843330"/>
    <lineage>
        <taxon>Bacteria</taxon>
        <taxon>Pseudomonadati</taxon>
        <taxon>Pseudomonadota</taxon>
        <taxon>Alphaproteobacteria</taxon>
        <taxon>Acetobacterales</taxon>
        <taxon>Elioraeaceae</taxon>
        <taxon>Elioraea</taxon>
    </lineage>
</organism>
<dbReference type="InterPro" id="IPR003400">
    <property type="entry name" value="ExbD"/>
</dbReference>
<dbReference type="Pfam" id="PF02472">
    <property type="entry name" value="ExbD"/>
    <property type="match status" value="1"/>
</dbReference>
<evidence type="ECO:0000256" key="7">
    <source>
        <dbReference type="RuleBase" id="RU003879"/>
    </source>
</evidence>
<dbReference type="KEGG" id="elio:KO353_04245"/>
<dbReference type="GO" id="GO:0022857">
    <property type="term" value="F:transmembrane transporter activity"/>
    <property type="evidence" value="ECO:0007669"/>
    <property type="project" value="InterPro"/>
</dbReference>
<gene>
    <name evidence="10" type="ORF">KO353_04245</name>
</gene>
<dbReference type="GO" id="GO:0015031">
    <property type="term" value="P:protein transport"/>
    <property type="evidence" value="ECO:0007669"/>
    <property type="project" value="UniProtKB-KW"/>
</dbReference>
<sequence>MAAGLIGNGGGRKGRYRPMAEINVTPLVDVMLVLLIIFMVAAPLLTVGVQVDLPRTAANPISSPDEPLIVSVRADGVVILQETPIDMADLVPRLQAIAANRARDEVRVFVRGDRAASYGRIAEALTAIQQGGFSRVALQMDQATVTPPRPGQQGQTPQARPPAR</sequence>
<feature type="transmembrane region" description="Helical" evidence="9">
    <location>
        <begin position="22"/>
        <end position="45"/>
    </location>
</feature>
<evidence type="ECO:0000256" key="3">
    <source>
        <dbReference type="ARBA" id="ARBA00022475"/>
    </source>
</evidence>
<comment type="similarity">
    <text evidence="2 7">Belongs to the ExbD/TolR family.</text>
</comment>
<feature type="compositionally biased region" description="Low complexity" evidence="8">
    <location>
        <begin position="151"/>
        <end position="164"/>
    </location>
</feature>
<keyword evidence="6 9" id="KW-0472">Membrane</keyword>
<dbReference type="GO" id="GO:0005886">
    <property type="term" value="C:plasma membrane"/>
    <property type="evidence" value="ECO:0007669"/>
    <property type="project" value="UniProtKB-SubCell"/>
</dbReference>
<dbReference type="RefSeq" id="WP_218286504.1">
    <property type="nucleotide sequence ID" value="NZ_CP076448.1"/>
</dbReference>
<evidence type="ECO:0000313" key="11">
    <source>
        <dbReference type="Proteomes" id="UP000694001"/>
    </source>
</evidence>
<evidence type="ECO:0000313" key="10">
    <source>
        <dbReference type="EMBL" id="QXM25448.1"/>
    </source>
</evidence>
<dbReference type="Proteomes" id="UP000694001">
    <property type="component" value="Chromosome"/>
</dbReference>
<dbReference type="PANTHER" id="PTHR30558:SF7">
    <property type="entry name" value="TOL-PAL SYSTEM PROTEIN TOLR"/>
    <property type="match status" value="1"/>
</dbReference>
<evidence type="ECO:0000256" key="9">
    <source>
        <dbReference type="SAM" id="Phobius"/>
    </source>
</evidence>
<evidence type="ECO:0000256" key="2">
    <source>
        <dbReference type="ARBA" id="ARBA00005811"/>
    </source>
</evidence>